<evidence type="ECO:0000256" key="2">
    <source>
        <dbReference type="SAM" id="MobiDB-lite"/>
    </source>
</evidence>
<name>A0ABQ7YK72_BRANA</name>
<reference evidence="4 5" key="1">
    <citation type="submission" date="2021-05" db="EMBL/GenBank/DDBJ databases">
        <title>Genome Assembly of Synthetic Allotetraploid Brassica napus Reveals Homoeologous Exchanges between Subgenomes.</title>
        <authorList>
            <person name="Davis J.T."/>
        </authorList>
    </citation>
    <scope>NUCLEOTIDE SEQUENCE [LARGE SCALE GENOMIC DNA]</scope>
    <source>
        <strain evidence="5">cv. Da-Ae</strain>
        <tissue evidence="4">Seedling</tissue>
    </source>
</reference>
<feature type="compositionally biased region" description="Basic and acidic residues" evidence="2">
    <location>
        <begin position="46"/>
        <end position="55"/>
    </location>
</feature>
<dbReference type="Gene3D" id="1.20.190.20">
    <property type="entry name" value="14-3-3 domain"/>
    <property type="match status" value="1"/>
</dbReference>
<feature type="compositionally biased region" description="Basic and acidic residues" evidence="2">
    <location>
        <begin position="432"/>
        <end position="446"/>
    </location>
</feature>
<comment type="similarity">
    <text evidence="1">Belongs to the 14-3-3 family.</text>
</comment>
<evidence type="ECO:0000313" key="5">
    <source>
        <dbReference type="Proteomes" id="UP000824890"/>
    </source>
</evidence>
<feature type="domain" description="14-3-3" evidence="3">
    <location>
        <begin position="490"/>
        <end position="732"/>
    </location>
</feature>
<feature type="compositionally biased region" description="Basic and acidic residues" evidence="2">
    <location>
        <begin position="355"/>
        <end position="364"/>
    </location>
</feature>
<feature type="compositionally biased region" description="Basic and acidic residues" evidence="2">
    <location>
        <begin position="180"/>
        <end position="201"/>
    </location>
</feature>
<feature type="region of interest" description="Disordered" evidence="2">
    <location>
        <begin position="121"/>
        <end position="260"/>
    </location>
</feature>
<dbReference type="SMART" id="SM00101">
    <property type="entry name" value="14_3_3"/>
    <property type="match status" value="1"/>
</dbReference>
<protein>
    <recommendedName>
        <fullName evidence="3">14-3-3 domain-containing protein</fullName>
    </recommendedName>
</protein>
<feature type="compositionally biased region" description="Basic and acidic residues" evidence="2">
    <location>
        <begin position="217"/>
        <end position="229"/>
    </location>
</feature>
<evidence type="ECO:0000259" key="3">
    <source>
        <dbReference type="SMART" id="SM00101"/>
    </source>
</evidence>
<evidence type="ECO:0000313" key="4">
    <source>
        <dbReference type="EMBL" id="KAH0868626.1"/>
    </source>
</evidence>
<organism evidence="4 5">
    <name type="scientific">Brassica napus</name>
    <name type="common">Rape</name>
    <dbReference type="NCBI Taxonomy" id="3708"/>
    <lineage>
        <taxon>Eukaryota</taxon>
        <taxon>Viridiplantae</taxon>
        <taxon>Streptophyta</taxon>
        <taxon>Embryophyta</taxon>
        <taxon>Tracheophyta</taxon>
        <taxon>Spermatophyta</taxon>
        <taxon>Magnoliopsida</taxon>
        <taxon>eudicotyledons</taxon>
        <taxon>Gunneridae</taxon>
        <taxon>Pentapetalae</taxon>
        <taxon>rosids</taxon>
        <taxon>malvids</taxon>
        <taxon>Brassicales</taxon>
        <taxon>Brassicaceae</taxon>
        <taxon>Brassiceae</taxon>
        <taxon>Brassica</taxon>
    </lineage>
</organism>
<dbReference type="SUPFAM" id="SSF48445">
    <property type="entry name" value="14-3-3 protein"/>
    <property type="match status" value="1"/>
</dbReference>
<feature type="compositionally biased region" description="Basic and acidic residues" evidence="2">
    <location>
        <begin position="121"/>
        <end position="154"/>
    </location>
</feature>
<comment type="caution">
    <text evidence="4">The sequence shown here is derived from an EMBL/GenBank/DDBJ whole genome shotgun (WGS) entry which is preliminary data.</text>
</comment>
<dbReference type="InterPro" id="IPR023410">
    <property type="entry name" value="14-3-3_domain"/>
</dbReference>
<proteinExistence type="inferred from homology"/>
<dbReference type="PRINTS" id="PR00305">
    <property type="entry name" value="1433ZETA"/>
</dbReference>
<feature type="region of interest" description="Disordered" evidence="2">
    <location>
        <begin position="1"/>
        <end position="23"/>
    </location>
</feature>
<sequence length="744" mass="85605">MEGISHEEGTCPELSPEQREANRLVRLESKEKEELAAREAFSAPFRGRDLHRGFENHAWNTDNHPRFSREMESDKRRQEHPQRREERARPGQAQRTEHGDLRSKILSKREDIAKNVWNRIDHSYGGRNPRDRERYHPYNRDKYEESKHSSRDSGNRSVRGHHGDSVSSSSWRIKGSSPDTRGRNLDQTNKDQHYEHRRMDLSSKSTRNSPDSQRTISESHRYDRGDGAGRRYHSPRQQPRMEWRPTREPGKRRDEQMALSPNQRNVREIARETEDERRRMLKGKAIEANAGDKETNLDTVRAASGILKIFDTVQTEFPGNQVITEKEKEFVTSPERVISLRSPIETGAPSLNRPNLEELDKPTDNEQEMTEEELKEFEEQYASVQLEMDEEMLDNDDLLDETRVEETMVEETMAPEYQTAGTKNLEKQHEDGRVLGGEGKEKREQSRNNLPPRRMSEQGRRMQKNPLPPANLNKRRDPPFKAVTMAVPSREDLVYMAKLAEQAERYEEMVQFMEKVSAATDGSELTIEERNLLSVAYKNLIGARRASWRIISSIEQKEESRGNVERVKTIRDYKAKIESELSGICDGILKLLDSTLVPSAASEESKVFYLKMKGDYYRYLAEFKIGKERDAAADNTLAAYESAQDNAKGLASTHPIRLGLALNFSVFYYEILESPDRACNLAKTAFDAAIAELDTLGEESYKDSTLIIQLLRDNLALWTSDMQDESADEIKEAAAAPKPTEEQK</sequence>
<accession>A0ABQ7YK72</accession>
<dbReference type="Proteomes" id="UP000824890">
    <property type="component" value="Unassembled WGS sequence"/>
</dbReference>
<feature type="region of interest" description="Disordered" evidence="2">
    <location>
        <begin position="343"/>
        <end position="371"/>
    </location>
</feature>
<feature type="region of interest" description="Disordered" evidence="2">
    <location>
        <begin position="432"/>
        <end position="477"/>
    </location>
</feature>
<keyword evidence="5" id="KW-1185">Reference proteome</keyword>
<feature type="compositionally biased region" description="Basic and acidic residues" evidence="2">
    <location>
        <begin position="63"/>
        <end position="107"/>
    </location>
</feature>
<dbReference type="InterPro" id="IPR000308">
    <property type="entry name" value="14-3-3"/>
</dbReference>
<gene>
    <name evidence="4" type="ORF">HID58_075648</name>
</gene>
<dbReference type="Pfam" id="PF00244">
    <property type="entry name" value="14-3-3"/>
    <property type="match status" value="1"/>
</dbReference>
<feature type="compositionally biased region" description="Polar residues" evidence="2">
    <location>
        <begin position="202"/>
        <end position="216"/>
    </location>
</feature>
<feature type="region of interest" description="Disordered" evidence="2">
    <location>
        <begin position="38"/>
        <end position="107"/>
    </location>
</feature>
<dbReference type="InterPro" id="IPR036815">
    <property type="entry name" value="14-3-3_dom_sf"/>
</dbReference>
<feature type="compositionally biased region" description="Basic and acidic residues" evidence="2">
    <location>
        <begin position="239"/>
        <end position="256"/>
    </location>
</feature>
<evidence type="ECO:0000256" key="1">
    <source>
        <dbReference type="ARBA" id="ARBA00006141"/>
    </source>
</evidence>
<dbReference type="PANTHER" id="PTHR18860">
    <property type="entry name" value="14-3-3 PROTEIN"/>
    <property type="match status" value="1"/>
</dbReference>
<dbReference type="EMBL" id="JAGKQM010000017">
    <property type="protein sequence ID" value="KAH0868626.1"/>
    <property type="molecule type" value="Genomic_DNA"/>
</dbReference>